<reference evidence="3" key="1">
    <citation type="submission" date="2020-03" db="EMBL/GenBank/DDBJ databases">
        <authorList>
            <person name="Weist P."/>
        </authorList>
    </citation>
    <scope>NUCLEOTIDE SEQUENCE</scope>
</reference>
<proteinExistence type="predicted"/>
<dbReference type="AlphaFoldDB" id="A0A9N7VK22"/>
<feature type="coiled-coil region" evidence="1">
    <location>
        <begin position="92"/>
        <end position="126"/>
    </location>
</feature>
<keyword evidence="4" id="KW-1185">Reference proteome</keyword>
<dbReference type="EMBL" id="CADEAL010004079">
    <property type="protein sequence ID" value="CAB1451145.1"/>
    <property type="molecule type" value="Genomic_DNA"/>
</dbReference>
<keyword evidence="2" id="KW-0812">Transmembrane</keyword>
<keyword evidence="1" id="KW-0175">Coiled coil</keyword>
<feature type="transmembrane region" description="Helical" evidence="2">
    <location>
        <begin position="33"/>
        <end position="55"/>
    </location>
</feature>
<comment type="caution">
    <text evidence="3">The sequence shown here is derived from an EMBL/GenBank/DDBJ whole genome shotgun (WGS) entry which is preliminary data.</text>
</comment>
<organism evidence="3 4">
    <name type="scientific">Pleuronectes platessa</name>
    <name type="common">European plaice</name>
    <dbReference type="NCBI Taxonomy" id="8262"/>
    <lineage>
        <taxon>Eukaryota</taxon>
        <taxon>Metazoa</taxon>
        <taxon>Chordata</taxon>
        <taxon>Craniata</taxon>
        <taxon>Vertebrata</taxon>
        <taxon>Euteleostomi</taxon>
        <taxon>Actinopterygii</taxon>
        <taxon>Neopterygii</taxon>
        <taxon>Teleostei</taxon>
        <taxon>Neoteleostei</taxon>
        <taxon>Acanthomorphata</taxon>
        <taxon>Carangaria</taxon>
        <taxon>Pleuronectiformes</taxon>
        <taxon>Pleuronectoidei</taxon>
        <taxon>Pleuronectidae</taxon>
        <taxon>Pleuronectes</taxon>
    </lineage>
</organism>
<keyword evidence="2" id="KW-0472">Membrane</keyword>
<name>A0A9N7VK22_PLEPL</name>
<evidence type="ECO:0000313" key="3">
    <source>
        <dbReference type="EMBL" id="CAB1451145.1"/>
    </source>
</evidence>
<gene>
    <name evidence="3" type="ORF">PLEPLA_LOCUS38838</name>
</gene>
<protein>
    <submittedName>
        <fullName evidence="3">Uncharacterized protein</fullName>
    </submittedName>
</protein>
<sequence>MAQELELSEHTTITCLQGTETKSGKTEPSERRLLRIGVVTLAVLCVLQAILNVSLRLALYSKEDSVQFPFNLSMLADLCEIPEPEQNQTQGCSCCKKQLRRLVTEYEALERERQRLLELVDQLKGNSDSGSGSVLEFDKYDMEPLLPTFPLLRLKKKR</sequence>
<evidence type="ECO:0000256" key="1">
    <source>
        <dbReference type="SAM" id="Coils"/>
    </source>
</evidence>
<evidence type="ECO:0000313" key="4">
    <source>
        <dbReference type="Proteomes" id="UP001153269"/>
    </source>
</evidence>
<keyword evidence="2" id="KW-1133">Transmembrane helix</keyword>
<accession>A0A9N7VK22</accession>
<dbReference type="Proteomes" id="UP001153269">
    <property type="component" value="Unassembled WGS sequence"/>
</dbReference>
<evidence type="ECO:0000256" key="2">
    <source>
        <dbReference type="SAM" id="Phobius"/>
    </source>
</evidence>